<keyword evidence="9" id="KW-1185">Reference proteome</keyword>
<organism evidence="8 9">
    <name type="scientific">Leucobacter komagatae</name>
    <dbReference type="NCBI Taxonomy" id="55969"/>
    <lineage>
        <taxon>Bacteria</taxon>
        <taxon>Bacillati</taxon>
        <taxon>Actinomycetota</taxon>
        <taxon>Actinomycetes</taxon>
        <taxon>Micrococcales</taxon>
        <taxon>Microbacteriaceae</taxon>
        <taxon>Leucobacter</taxon>
    </lineage>
</organism>
<evidence type="ECO:0000313" key="8">
    <source>
        <dbReference type="EMBL" id="TQL42400.1"/>
    </source>
</evidence>
<sequence>MNETALAHFESRLEYPLDPFQRNACERLEAGRSVLVAVPTGSGKTTVAEFAVYLARRERDAKIFYTAPIKALSNQKFHELCEEYGEDEVGLLTGDVNIRGNAPIVVMTTEVLRNMIYADSDTLADLAFVVLDEVHYLGDRFRGAVWEEIILHLPKSVRLVSLSATVSNAEEFGDWMHAVRGETDVVLSENRPVPLYQHVLTPKELLPLFVDRDGELARSGKVNPELRMLGNRGRGGGGGRGGDRRRSRGGPPQRRTRRISRADIARALDETRLLPAIVFIFSRNGCDQAVRQCLYEGIALTNREEREEIRRVANGLLATLSDEDRRVLETREWLAGLERGVAAHHAGLLPGFKAVVEQLFQRRLVKLVFATETLALGINMPARAVVIERLDKFNGEQRVPLTSGEFTQLTGRAGRRGIDVEGHSVVVWSDGVDVEELSQLAGTRSFPVRSTFRPTANMAVNLLQRLSYDQARDTLELSFAQFQADRAVVDQARELQAAQSSLKGYEAAAARAHGSDKKRWEDRARKLRRQLERGRRQVANRTGTIARTFERVVEELLELGYLEGDTRRGELVVAPYGEMLRRIYGDRDLLVAECIRDDLWRGLDAHGLAAMCCALSYEPRRDDEGGERGPGGKFAQAFDRVLDRWVALDDLAERYRLPRAEMPHAGLAGAMWDWAKGATLERVLESSGIGAGDFVRWAKQTIDMLDQVSQACEVALAHPDLEHESARFALLAGFARDAKRSVKRGIVETSSSS</sequence>
<accession>A0A542Y2U6</accession>
<dbReference type="EMBL" id="VFON01000001">
    <property type="protein sequence ID" value="TQL42400.1"/>
    <property type="molecule type" value="Genomic_DNA"/>
</dbReference>
<protein>
    <submittedName>
        <fullName evidence="8">ATP-dependent RNA helicase HelY</fullName>
    </submittedName>
</protein>
<keyword evidence="4" id="KW-0067">ATP-binding</keyword>
<feature type="domain" description="Helicase C-terminal" evidence="7">
    <location>
        <begin position="263"/>
        <end position="464"/>
    </location>
</feature>
<evidence type="ECO:0000313" key="9">
    <source>
        <dbReference type="Proteomes" id="UP000319094"/>
    </source>
</evidence>
<evidence type="ECO:0000259" key="7">
    <source>
        <dbReference type="PROSITE" id="PS51194"/>
    </source>
</evidence>
<dbReference type="InterPro" id="IPR050699">
    <property type="entry name" value="RNA-DNA_Helicase"/>
</dbReference>
<gene>
    <name evidence="8" type="ORF">FB468_0392</name>
</gene>
<feature type="domain" description="Helicase ATP-binding" evidence="6">
    <location>
        <begin position="25"/>
        <end position="184"/>
    </location>
</feature>
<evidence type="ECO:0000256" key="2">
    <source>
        <dbReference type="ARBA" id="ARBA00022801"/>
    </source>
</evidence>
<dbReference type="GO" id="GO:0055087">
    <property type="term" value="C:Ski complex"/>
    <property type="evidence" value="ECO:0007669"/>
    <property type="project" value="TreeGrafter"/>
</dbReference>
<feature type="compositionally biased region" description="Basic residues" evidence="5">
    <location>
        <begin position="243"/>
        <end position="259"/>
    </location>
</feature>
<dbReference type="PANTHER" id="PTHR12131">
    <property type="entry name" value="ATP-DEPENDENT RNA AND DNA HELICASE"/>
    <property type="match status" value="1"/>
</dbReference>
<evidence type="ECO:0000256" key="5">
    <source>
        <dbReference type="SAM" id="MobiDB-lite"/>
    </source>
</evidence>
<keyword evidence="1" id="KW-0547">Nucleotide-binding</keyword>
<dbReference type="Pfam" id="PF00270">
    <property type="entry name" value="DEAD"/>
    <property type="match status" value="1"/>
</dbReference>
<evidence type="ECO:0000256" key="1">
    <source>
        <dbReference type="ARBA" id="ARBA00022741"/>
    </source>
</evidence>
<feature type="region of interest" description="Disordered" evidence="5">
    <location>
        <begin position="221"/>
        <end position="259"/>
    </location>
</feature>
<dbReference type="SUPFAM" id="SSF52540">
    <property type="entry name" value="P-loop containing nucleoside triphosphate hydrolases"/>
    <property type="match status" value="1"/>
</dbReference>
<keyword evidence="2" id="KW-0378">Hydrolase</keyword>
<dbReference type="SMART" id="SM01142">
    <property type="entry name" value="DSHCT"/>
    <property type="match status" value="1"/>
</dbReference>
<dbReference type="GO" id="GO:0016787">
    <property type="term" value="F:hydrolase activity"/>
    <property type="evidence" value="ECO:0007669"/>
    <property type="project" value="UniProtKB-KW"/>
</dbReference>
<dbReference type="GO" id="GO:0003676">
    <property type="term" value="F:nucleic acid binding"/>
    <property type="evidence" value="ECO:0007669"/>
    <property type="project" value="InterPro"/>
</dbReference>
<dbReference type="PANTHER" id="PTHR12131:SF1">
    <property type="entry name" value="ATP-DEPENDENT RNA HELICASE SUPV3L1, MITOCHONDRIAL-RELATED"/>
    <property type="match status" value="1"/>
</dbReference>
<dbReference type="PROSITE" id="PS51194">
    <property type="entry name" value="HELICASE_CTER"/>
    <property type="match status" value="1"/>
</dbReference>
<dbReference type="Gene3D" id="3.40.50.300">
    <property type="entry name" value="P-loop containing nucleotide triphosphate hydrolases"/>
    <property type="match status" value="2"/>
</dbReference>
<dbReference type="Gene3D" id="1.10.3380.30">
    <property type="match status" value="1"/>
</dbReference>
<dbReference type="InterPro" id="IPR012961">
    <property type="entry name" value="Ski2/MTR4_C"/>
</dbReference>
<dbReference type="AlphaFoldDB" id="A0A542Y2U6"/>
<dbReference type="GO" id="GO:0005524">
    <property type="term" value="F:ATP binding"/>
    <property type="evidence" value="ECO:0007669"/>
    <property type="project" value="UniProtKB-KW"/>
</dbReference>
<dbReference type="InterPro" id="IPR001650">
    <property type="entry name" value="Helicase_C-like"/>
</dbReference>
<proteinExistence type="predicted"/>
<evidence type="ECO:0000259" key="6">
    <source>
        <dbReference type="PROSITE" id="PS51192"/>
    </source>
</evidence>
<dbReference type="OrthoDB" id="3229913at2"/>
<keyword evidence="3 8" id="KW-0347">Helicase</keyword>
<name>A0A542Y2U6_9MICO</name>
<evidence type="ECO:0000256" key="4">
    <source>
        <dbReference type="ARBA" id="ARBA00022840"/>
    </source>
</evidence>
<dbReference type="PROSITE" id="PS51192">
    <property type="entry name" value="HELICASE_ATP_BIND_1"/>
    <property type="match status" value="1"/>
</dbReference>
<reference evidence="8 9" key="1">
    <citation type="submission" date="2019-06" db="EMBL/GenBank/DDBJ databases">
        <title>Sequencing the genomes of 1000 actinobacteria strains.</title>
        <authorList>
            <person name="Klenk H.-P."/>
        </authorList>
    </citation>
    <scope>NUCLEOTIDE SEQUENCE [LARGE SCALE GENOMIC DNA]</scope>
    <source>
        <strain evidence="8 9">DSM 8803</strain>
    </source>
</reference>
<dbReference type="GO" id="GO:0070478">
    <property type="term" value="P:nuclear-transcribed mRNA catabolic process, 3'-5' exonucleolytic nonsense-mediated decay"/>
    <property type="evidence" value="ECO:0007669"/>
    <property type="project" value="TreeGrafter"/>
</dbReference>
<dbReference type="Proteomes" id="UP000319094">
    <property type="component" value="Unassembled WGS sequence"/>
</dbReference>
<dbReference type="SMART" id="SM00490">
    <property type="entry name" value="HELICc"/>
    <property type="match status" value="1"/>
</dbReference>
<dbReference type="InterPro" id="IPR011545">
    <property type="entry name" value="DEAD/DEAH_box_helicase_dom"/>
</dbReference>
<dbReference type="InterPro" id="IPR014001">
    <property type="entry name" value="Helicase_ATP-bd"/>
</dbReference>
<dbReference type="InterPro" id="IPR027417">
    <property type="entry name" value="P-loop_NTPase"/>
</dbReference>
<dbReference type="RefSeq" id="WP_141885860.1">
    <property type="nucleotide sequence ID" value="NZ_BAAAUY010000007.1"/>
</dbReference>
<dbReference type="CDD" id="cd18795">
    <property type="entry name" value="SF2_C_Ski2"/>
    <property type="match status" value="1"/>
</dbReference>
<dbReference type="STRING" id="55969.SD72_02230"/>
<dbReference type="SMART" id="SM00487">
    <property type="entry name" value="DEXDc"/>
    <property type="match status" value="1"/>
</dbReference>
<evidence type="ECO:0000256" key="3">
    <source>
        <dbReference type="ARBA" id="ARBA00022806"/>
    </source>
</evidence>
<comment type="caution">
    <text evidence="8">The sequence shown here is derived from an EMBL/GenBank/DDBJ whole genome shotgun (WGS) entry which is preliminary data.</text>
</comment>
<dbReference type="Pfam" id="PF08148">
    <property type="entry name" value="DSHCT"/>
    <property type="match status" value="1"/>
</dbReference>
<dbReference type="GO" id="GO:0004386">
    <property type="term" value="F:helicase activity"/>
    <property type="evidence" value="ECO:0007669"/>
    <property type="project" value="UniProtKB-KW"/>
</dbReference>